<name>A0AAE1HMT5_9NEOP</name>
<evidence type="ECO:0000313" key="4">
    <source>
        <dbReference type="Proteomes" id="UP001219518"/>
    </source>
</evidence>
<sequence>MEPKLGHSQDKNLSRNEYFKSRRQNFTKRQKKIENEKAKNRMRKMRSLKTDKQKAEDKLNNRKKRYLQRLLKKESLEFTENLDIEQYNFDIYERSITTYNCSNCHTKRLISSLSFTACSFCRKFEKVNNLNPGPIPLELQDLSFVERQLISRIHPVDVQELVDILPINLSDLKSIITIRLDNSNGYSDFQVNRNKVFMALKWLKNNNPLYSNIEISTERLNCLPENGNVYKLMNGYDKILATENKDDTENDYSDSDSYDSDDEFDLELINDLHDEINSEEEFNEITYTDVPNIKTFTQNDQINSNLNGSVYIWPTIGVTPINEFSSPGYISMAFPTLFPYGTGDYSMIDSKHLKLTDYVDYLMFYEDGRFARDERFRYFIMNSLMRWNSLK</sequence>
<protein>
    <submittedName>
        <fullName evidence="3">Deoxyribodipyrimidine photo-lyase</fullName>
    </submittedName>
</protein>
<feature type="domain" description="DUF6570" evidence="2">
    <location>
        <begin position="154"/>
        <end position="221"/>
    </location>
</feature>
<gene>
    <name evidence="3" type="ORF">KUF71_012231</name>
</gene>
<evidence type="ECO:0000259" key="2">
    <source>
        <dbReference type="Pfam" id="PF20209"/>
    </source>
</evidence>
<reference evidence="3" key="2">
    <citation type="journal article" date="2023" name="BMC Genomics">
        <title>Pest status, molecular evolution, and epigenetic factors derived from the genome assembly of Frankliniella fusca, a thysanopteran phytovirus vector.</title>
        <authorList>
            <person name="Catto M.A."/>
            <person name="Labadie P.E."/>
            <person name="Jacobson A.L."/>
            <person name="Kennedy G.G."/>
            <person name="Srinivasan R."/>
            <person name="Hunt B.G."/>
        </authorList>
    </citation>
    <scope>NUCLEOTIDE SEQUENCE</scope>
    <source>
        <strain evidence="3">PL_HMW_Pooled</strain>
    </source>
</reference>
<reference evidence="3" key="1">
    <citation type="submission" date="2021-07" db="EMBL/GenBank/DDBJ databases">
        <authorList>
            <person name="Catto M.A."/>
            <person name="Jacobson A."/>
            <person name="Kennedy G."/>
            <person name="Labadie P."/>
            <person name="Hunt B.G."/>
            <person name="Srinivasan R."/>
        </authorList>
    </citation>
    <scope>NUCLEOTIDE SEQUENCE</scope>
    <source>
        <strain evidence="3">PL_HMW_Pooled</strain>
        <tissue evidence="3">Head</tissue>
    </source>
</reference>
<feature type="compositionally biased region" description="Basic and acidic residues" evidence="1">
    <location>
        <begin position="1"/>
        <end position="20"/>
    </location>
</feature>
<dbReference type="InterPro" id="IPR046700">
    <property type="entry name" value="DUF6570"/>
</dbReference>
<accession>A0AAE1HMT5</accession>
<evidence type="ECO:0000313" key="3">
    <source>
        <dbReference type="EMBL" id="KAK3924147.1"/>
    </source>
</evidence>
<feature type="compositionally biased region" description="Basic and acidic residues" evidence="1">
    <location>
        <begin position="48"/>
        <end position="59"/>
    </location>
</feature>
<comment type="caution">
    <text evidence="3">The sequence shown here is derived from an EMBL/GenBank/DDBJ whole genome shotgun (WGS) entry which is preliminary data.</text>
</comment>
<evidence type="ECO:0000256" key="1">
    <source>
        <dbReference type="SAM" id="MobiDB-lite"/>
    </source>
</evidence>
<dbReference type="AlphaFoldDB" id="A0AAE1HMT5"/>
<proteinExistence type="predicted"/>
<dbReference type="Proteomes" id="UP001219518">
    <property type="component" value="Unassembled WGS sequence"/>
</dbReference>
<dbReference type="EMBL" id="JAHWGI010001166">
    <property type="protein sequence ID" value="KAK3924147.1"/>
    <property type="molecule type" value="Genomic_DNA"/>
</dbReference>
<dbReference type="Pfam" id="PF20209">
    <property type="entry name" value="DUF6570"/>
    <property type="match status" value="1"/>
</dbReference>
<feature type="region of interest" description="Disordered" evidence="1">
    <location>
        <begin position="1"/>
        <end position="59"/>
    </location>
</feature>
<keyword evidence="4" id="KW-1185">Reference proteome</keyword>
<feature type="compositionally biased region" description="Basic residues" evidence="1">
    <location>
        <begin position="21"/>
        <end position="31"/>
    </location>
</feature>
<organism evidence="3 4">
    <name type="scientific">Frankliniella fusca</name>
    <dbReference type="NCBI Taxonomy" id="407009"/>
    <lineage>
        <taxon>Eukaryota</taxon>
        <taxon>Metazoa</taxon>
        <taxon>Ecdysozoa</taxon>
        <taxon>Arthropoda</taxon>
        <taxon>Hexapoda</taxon>
        <taxon>Insecta</taxon>
        <taxon>Pterygota</taxon>
        <taxon>Neoptera</taxon>
        <taxon>Paraneoptera</taxon>
        <taxon>Thysanoptera</taxon>
        <taxon>Terebrantia</taxon>
        <taxon>Thripoidea</taxon>
        <taxon>Thripidae</taxon>
        <taxon>Frankliniella</taxon>
    </lineage>
</organism>